<reference evidence="2 3" key="1">
    <citation type="submission" date="2020-02" db="EMBL/GenBank/DDBJ databases">
        <title>Genome sequences of Thiorhodococcus mannitoliphagus and Thiorhodococcus minor, purple sulfur photosynthetic bacteria in the gammaproteobacterial family, Chromatiaceae.</title>
        <authorList>
            <person name="Aviles F.A."/>
            <person name="Meyer T.E."/>
            <person name="Kyndt J.A."/>
        </authorList>
    </citation>
    <scope>NUCLEOTIDE SEQUENCE [LARGE SCALE GENOMIC DNA]</scope>
    <source>
        <strain evidence="2 3">DSM 11518</strain>
    </source>
</reference>
<dbReference type="RefSeq" id="WP_164453254.1">
    <property type="nucleotide sequence ID" value="NZ_JAAIJQ010000035.1"/>
</dbReference>
<dbReference type="Pfam" id="PF04314">
    <property type="entry name" value="PCuAC"/>
    <property type="match status" value="1"/>
</dbReference>
<proteinExistence type="predicted"/>
<protein>
    <submittedName>
        <fullName evidence="2">Copper chaperone PCu(A)C</fullName>
    </submittedName>
</protein>
<dbReference type="InterPro" id="IPR058248">
    <property type="entry name" value="Lxx211020-like"/>
</dbReference>
<sequence length="151" mass="16020">MLRMTALIATTLLSVGSLAASAAEVSVADPYARAVPPGQPNSAAFMALSNEGKEARALVAARSDAAEVVELHTHIMDDGMMKMRRIDKIDLPAGETVALKPGGLHIMLIGLTHRLAPGEEVGLRLVFDDGDEQSVTAPVRKIDMSQMKHGH</sequence>
<name>A0A6M0JZ70_9GAMM</name>
<accession>A0A6M0JZ70</accession>
<dbReference type="PANTHER" id="PTHR36302:SF1">
    <property type="entry name" value="COPPER CHAPERONE PCU(A)C"/>
    <property type="match status" value="1"/>
</dbReference>
<dbReference type="PANTHER" id="PTHR36302">
    <property type="entry name" value="BLR7088 PROTEIN"/>
    <property type="match status" value="1"/>
</dbReference>
<comment type="caution">
    <text evidence="2">The sequence shown here is derived from an EMBL/GenBank/DDBJ whole genome shotgun (WGS) entry which is preliminary data.</text>
</comment>
<evidence type="ECO:0000313" key="2">
    <source>
        <dbReference type="EMBL" id="NEV62786.1"/>
    </source>
</evidence>
<keyword evidence="1" id="KW-0732">Signal</keyword>
<dbReference type="Gene3D" id="2.60.40.1890">
    <property type="entry name" value="PCu(A)C copper chaperone"/>
    <property type="match status" value="1"/>
</dbReference>
<keyword evidence="3" id="KW-1185">Reference proteome</keyword>
<feature type="chain" id="PRO_5026877467" evidence="1">
    <location>
        <begin position="23"/>
        <end position="151"/>
    </location>
</feature>
<dbReference type="InterPro" id="IPR036182">
    <property type="entry name" value="PCuAC_sf"/>
</dbReference>
<organism evidence="2 3">
    <name type="scientific">Thiorhodococcus minor</name>
    <dbReference type="NCBI Taxonomy" id="57489"/>
    <lineage>
        <taxon>Bacteria</taxon>
        <taxon>Pseudomonadati</taxon>
        <taxon>Pseudomonadota</taxon>
        <taxon>Gammaproteobacteria</taxon>
        <taxon>Chromatiales</taxon>
        <taxon>Chromatiaceae</taxon>
        <taxon>Thiorhodococcus</taxon>
    </lineage>
</organism>
<gene>
    <name evidence="2" type="ORF">G3446_12950</name>
</gene>
<dbReference type="AlphaFoldDB" id="A0A6M0JZ70"/>
<evidence type="ECO:0000256" key="1">
    <source>
        <dbReference type="SAM" id="SignalP"/>
    </source>
</evidence>
<dbReference type="InterPro" id="IPR007410">
    <property type="entry name" value="LpqE-like"/>
</dbReference>
<dbReference type="SUPFAM" id="SSF110087">
    <property type="entry name" value="DR1885-like metal-binding protein"/>
    <property type="match status" value="1"/>
</dbReference>
<dbReference type="EMBL" id="JAAIJQ010000035">
    <property type="protein sequence ID" value="NEV62786.1"/>
    <property type="molecule type" value="Genomic_DNA"/>
</dbReference>
<dbReference type="Proteomes" id="UP000483379">
    <property type="component" value="Unassembled WGS sequence"/>
</dbReference>
<feature type="signal peptide" evidence="1">
    <location>
        <begin position="1"/>
        <end position="22"/>
    </location>
</feature>
<evidence type="ECO:0000313" key="3">
    <source>
        <dbReference type="Proteomes" id="UP000483379"/>
    </source>
</evidence>